<feature type="signal peptide" evidence="1">
    <location>
        <begin position="1"/>
        <end position="30"/>
    </location>
</feature>
<keyword evidence="1" id="KW-0732">Signal</keyword>
<gene>
    <name evidence="2" type="ORF">VTK73DRAFT_5268</name>
</gene>
<evidence type="ECO:0008006" key="4">
    <source>
        <dbReference type="Google" id="ProtNLM"/>
    </source>
</evidence>
<evidence type="ECO:0000256" key="1">
    <source>
        <dbReference type="SAM" id="SignalP"/>
    </source>
</evidence>
<accession>A0ABR3V2C0</accession>
<name>A0ABR3V2C0_9PEZI</name>
<feature type="chain" id="PRO_5046972358" description="Secreted protein" evidence="1">
    <location>
        <begin position="31"/>
        <end position="218"/>
    </location>
</feature>
<comment type="caution">
    <text evidence="2">The sequence shown here is derived from an EMBL/GenBank/DDBJ whole genome shotgun (WGS) entry which is preliminary data.</text>
</comment>
<evidence type="ECO:0000313" key="3">
    <source>
        <dbReference type="Proteomes" id="UP001586593"/>
    </source>
</evidence>
<sequence>MKQREPGSRAWLTVSLQCAFLLFLVGGSSFDGPFSFRSLVPNRRIISTYCSHPAFALVGLEEGVHGFGLGGDRETRFFCCCSKPLASGFMGGLQGESRVAATLMLGAGKRPESTVAFPCPIIMGRARYFFLMRIIWGARLERQKPGSTTCRWSVGIVVHNTGHLPLRSARRSTGLWDSRPPPGLVLGTFQVTLHTFQVTLQYVFRGIDFHREALSAVA</sequence>
<dbReference type="Proteomes" id="UP001586593">
    <property type="component" value="Unassembled WGS sequence"/>
</dbReference>
<proteinExistence type="predicted"/>
<evidence type="ECO:0000313" key="2">
    <source>
        <dbReference type="EMBL" id="KAL1835917.1"/>
    </source>
</evidence>
<reference evidence="2 3" key="1">
    <citation type="journal article" date="2024" name="Commun. Biol.">
        <title>Comparative genomic analysis of thermophilic fungi reveals convergent evolutionary adaptations and gene losses.</title>
        <authorList>
            <person name="Steindorff A.S."/>
            <person name="Aguilar-Pontes M.V."/>
            <person name="Robinson A.J."/>
            <person name="Andreopoulos B."/>
            <person name="LaButti K."/>
            <person name="Kuo A."/>
            <person name="Mondo S."/>
            <person name="Riley R."/>
            <person name="Otillar R."/>
            <person name="Haridas S."/>
            <person name="Lipzen A."/>
            <person name="Grimwood J."/>
            <person name="Schmutz J."/>
            <person name="Clum A."/>
            <person name="Reid I.D."/>
            <person name="Moisan M.C."/>
            <person name="Butler G."/>
            <person name="Nguyen T.T.M."/>
            <person name="Dewar K."/>
            <person name="Conant G."/>
            <person name="Drula E."/>
            <person name="Henrissat B."/>
            <person name="Hansel C."/>
            <person name="Singer S."/>
            <person name="Hutchinson M.I."/>
            <person name="de Vries R.P."/>
            <person name="Natvig D.O."/>
            <person name="Powell A.J."/>
            <person name="Tsang A."/>
            <person name="Grigoriev I.V."/>
        </authorList>
    </citation>
    <scope>NUCLEOTIDE SEQUENCE [LARGE SCALE GENOMIC DNA]</scope>
    <source>
        <strain evidence="2 3">ATCC 24622</strain>
    </source>
</reference>
<protein>
    <recommendedName>
        <fullName evidence="4">Secreted protein</fullName>
    </recommendedName>
</protein>
<organism evidence="2 3">
    <name type="scientific">Phialemonium thermophilum</name>
    <dbReference type="NCBI Taxonomy" id="223376"/>
    <lineage>
        <taxon>Eukaryota</taxon>
        <taxon>Fungi</taxon>
        <taxon>Dikarya</taxon>
        <taxon>Ascomycota</taxon>
        <taxon>Pezizomycotina</taxon>
        <taxon>Sordariomycetes</taxon>
        <taxon>Sordariomycetidae</taxon>
        <taxon>Cephalothecales</taxon>
        <taxon>Cephalothecaceae</taxon>
        <taxon>Phialemonium</taxon>
    </lineage>
</organism>
<dbReference type="EMBL" id="JAZHXJ010002969">
    <property type="protein sequence ID" value="KAL1835917.1"/>
    <property type="molecule type" value="Genomic_DNA"/>
</dbReference>
<keyword evidence="3" id="KW-1185">Reference proteome</keyword>